<evidence type="ECO:0000313" key="4">
    <source>
        <dbReference type="Proteomes" id="UP001281003"/>
    </source>
</evidence>
<comment type="caution">
    <text evidence="3">The sequence shown here is derived from an EMBL/GenBank/DDBJ whole genome shotgun (WGS) entry which is preliminary data.</text>
</comment>
<gene>
    <name evidence="3" type="ORF">B0T20DRAFT_385317</name>
</gene>
<feature type="region of interest" description="Disordered" evidence="1">
    <location>
        <begin position="1"/>
        <end position="109"/>
    </location>
</feature>
<dbReference type="AlphaFoldDB" id="A0AAE0U5C7"/>
<feature type="compositionally biased region" description="Acidic residues" evidence="1">
    <location>
        <begin position="148"/>
        <end position="160"/>
    </location>
</feature>
<protein>
    <submittedName>
        <fullName evidence="3">Uncharacterized protein</fullName>
    </submittedName>
</protein>
<reference evidence="3" key="2">
    <citation type="submission" date="2023-07" db="EMBL/GenBank/DDBJ databases">
        <authorList>
            <consortium name="Lawrence Berkeley National Laboratory"/>
            <person name="Haridas S."/>
            <person name="Hensen N."/>
            <person name="Bonometti L."/>
            <person name="Westerberg I."/>
            <person name="Brannstrom I.O."/>
            <person name="Guillou S."/>
            <person name="Cros-Aarteil S."/>
            <person name="Calhoun S."/>
            <person name="Kuo A."/>
            <person name="Mondo S."/>
            <person name="Pangilinan J."/>
            <person name="Riley R."/>
            <person name="LaButti K."/>
            <person name="Andreopoulos B."/>
            <person name="Lipzen A."/>
            <person name="Chen C."/>
            <person name="Yanf M."/>
            <person name="Daum C."/>
            <person name="Ng V."/>
            <person name="Clum A."/>
            <person name="Steindorff A."/>
            <person name="Ohm R."/>
            <person name="Martin F."/>
            <person name="Silar P."/>
            <person name="Natvig D."/>
            <person name="Lalanne C."/>
            <person name="Gautier V."/>
            <person name="Ament-velasquez S.L."/>
            <person name="Kruys A."/>
            <person name="Hutchinson M.I."/>
            <person name="Powell A.J."/>
            <person name="Barry K."/>
            <person name="Miller A.N."/>
            <person name="Grigoriev I.V."/>
            <person name="Debuchy R."/>
            <person name="Gladieux P."/>
            <person name="Thoren M.H."/>
            <person name="Johannesson H."/>
        </authorList>
    </citation>
    <scope>NUCLEOTIDE SEQUENCE</scope>
    <source>
        <strain evidence="3">FGSC 1904</strain>
    </source>
</reference>
<proteinExistence type="predicted"/>
<feature type="compositionally biased region" description="Basic and acidic residues" evidence="1">
    <location>
        <begin position="169"/>
        <end position="187"/>
    </location>
</feature>
<feature type="transmembrane region" description="Helical" evidence="2">
    <location>
        <begin position="216"/>
        <end position="237"/>
    </location>
</feature>
<evidence type="ECO:0000256" key="1">
    <source>
        <dbReference type="SAM" id="MobiDB-lite"/>
    </source>
</evidence>
<keyword evidence="2" id="KW-0812">Transmembrane</keyword>
<evidence type="ECO:0000313" key="3">
    <source>
        <dbReference type="EMBL" id="KAK3391536.1"/>
    </source>
</evidence>
<organism evidence="3 4">
    <name type="scientific">Sordaria brevicollis</name>
    <dbReference type="NCBI Taxonomy" id="83679"/>
    <lineage>
        <taxon>Eukaryota</taxon>
        <taxon>Fungi</taxon>
        <taxon>Dikarya</taxon>
        <taxon>Ascomycota</taxon>
        <taxon>Pezizomycotina</taxon>
        <taxon>Sordariomycetes</taxon>
        <taxon>Sordariomycetidae</taxon>
        <taxon>Sordariales</taxon>
        <taxon>Sordariaceae</taxon>
        <taxon>Sordaria</taxon>
    </lineage>
</organism>
<feature type="region of interest" description="Disordered" evidence="1">
    <location>
        <begin position="130"/>
        <end position="201"/>
    </location>
</feature>
<name>A0AAE0U5C7_SORBR</name>
<keyword evidence="4" id="KW-1185">Reference proteome</keyword>
<reference evidence="3" key="1">
    <citation type="journal article" date="2023" name="Mol. Phylogenet. Evol.">
        <title>Genome-scale phylogeny and comparative genomics of the fungal order Sordariales.</title>
        <authorList>
            <person name="Hensen N."/>
            <person name="Bonometti L."/>
            <person name="Westerberg I."/>
            <person name="Brannstrom I.O."/>
            <person name="Guillou S."/>
            <person name="Cros-Aarteil S."/>
            <person name="Calhoun S."/>
            <person name="Haridas S."/>
            <person name="Kuo A."/>
            <person name="Mondo S."/>
            <person name="Pangilinan J."/>
            <person name="Riley R."/>
            <person name="LaButti K."/>
            <person name="Andreopoulos B."/>
            <person name="Lipzen A."/>
            <person name="Chen C."/>
            <person name="Yan M."/>
            <person name="Daum C."/>
            <person name="Ng V."/>
            <person name="Clum A."/>
            <person name="Steindorff A."/>
            <person name="Ohm R.A."/>
            <person name="Martin F."/>
            <person name="Silar P."/>
            <person name="Natvig D.O."/>
            <person name="Lalanne C."/>
            <person name="Gautier V."/>
            <person name="Ament-Velasquez S.L."/>
            <person name="Kruys A."/>
            <person name="Hutchinson M.I."/>
            <person name="Powell A.J."/>
            <person name="Barry K."/>
            <person name="Miller A.N."/>
            <person name="Grigoriev I.V."/>
            <person name="Debuchy R."/>
            <person name="Gladieux P."/>
            <person name="Hiltunen Thoren M."/>
            <person name="Johannesson H."/>
        </authorList>
    </citation>
    <scope>NUCLEOTIDE SEQUENCE</scope>
    <source>
        <strain evidence="3">FGSC 1904</strain>
    </source>
</reference>
<feature type="compositionally biased region" description="Low complexity" evidence="1">
    <location>
        <begin position="62"/>
        <end position="82"/>
    </location>
</feature>
<sequence>MEIPAITTSKSRSSSSSSSSPASMTSSVLADTSASHEPSSSTSRAMASLPACRSEFNNTKQDGNIANGTNDANNNTDTTYNNDCDRQNDPLRQQPSVTTRLRPTAPSPIPVQHTHYESLPVLNLNHPPFYGTFRESTDGVPQYHPFSDDDEDEEEEEEDGAASHFSRTQRVDHAYDDRRDREGHQRDNDEESDSGVGRRRSRWERRRGAVMRMRTAMIWIVALSLLLVAAWICVNLFRKDEGSWDTSKRRK</sequence>
<feature type="compositionally biased region" description="Low complexity" evidence="1">
    <location>
        <begin position="9"/>
        <end position="43"/>
    </location>
</feature>
<accession>A0AAE0U5C7</accession>
<feature type="compositionally biased region" description="Polar residues" evidence="1">
    <location>
        <begin position="90"/>
        <end position="101"/>
    </location>
</feature>
<dbReference type="EMBL" id="JAUTDP010000013">
    <property type="protein sequence ID" value="KAK3391536.1"/>
    <property type="molecule type" value="Genomic_DNA"/>
</dbReference>
<keyword evidence="2" id="KW-0472">Membrane</keyword>
<evidence type="ECO:0000256" key="2">
    <source>
        <dbReference type="SAM" id="Phobius"/>
    </source>
</evidence>
<dbReference type="Proteomes" id="UP001281003">
    <property type="component" value="Unassembled WGS sequence"/>
</dbReference>
<keyword evidence="2" id="KW-1133">Transmembrane helix</keyword>